<dbReference type="Proteomes" id="UP000021369">
    <property type="component" value="Unassembled WGS sequence"/>
</dbReference>
<evidence type="ECO:0000313" key="2">
    <source>
        <dbReference type="EMBL" id="EXM40307.1"/>
    </source>
</evidence>
<dbReference type="OrthoDB" id="1814199at2"/>
<dbReference type="InterPro" id="IPR003961">
    <property type="entry name" value="FN3_dom"/>
</dbReference>
<proteinExistence type="predicted"/>
<evidence type="ECO:0000313" key="3">
    <source>
        <dbReference type="Proteomes" id="UP000021369"/>
    </source>
</evidence>
<dbReference type="AlphaFoldDB" id="A0A011V499"/>
<gene>
    <name evidence="2" type="ORF">RASY3_09830</name>
</gene>
<dbReference type="InterPro" id="IPR013783">
    <property type="entry name" value="Ig-like_fold"/>
</dbReference>
<feature type="chain" id="PRO_5001464909" description="Fibronectin type-III domain-containing protein" evidence="1">
    <location>
        <begin position="30"/>
        <end position="546"/>
    </location>
</feature>
<dbReference type="SUPFAM" id="SSF49265">
    <property type="entry name" value="Fibronectin type III"/>
    <property type="match status" value="1"/>
</dbReference>
<dbReference type="Gene3D" id="2.60.40.10">
    <property type="entry name" value="Immunoglobulins"/>
    <property type="match status" value="1"/>
</dbReference>
<feature type="signal peptide" evidence="1">
    <location>
        <begin position="1"/>
        <end position="29"/>
    </location>
</feature>
<comment type="caution">
    <text evidence="2">The sequence shown here is derived from an EMBL/GenBank/DDBJ whole genome shotgun (WGS) entry which is preliminary data.</text>
</comment>
<evidence type="ECO:0008006" key="4">
    <source>
        <dbReference type="Google" id="ProtNLM"/>
    </source>
</evidence>
<dbReference type="RefSeq" id="WP_037287427.1">
    <property type="nucleotide sequence ID" value="NZ_JEOB01000002.1"/>
</dbReference>
<keyword evidence="3" id="KW-1185">Reference proteome</keyword>
<dbReference type="InterPro" id="IPR036116">
    <property type="entry name" value="FN3_sf"/>
</dbReference>
<dbReference type="CDD" id="cd00063">
    <property type="entry name" value="FN3"/>
    <property type="match status" value="1"/>
</dbReference>
<organism evidence="2 3">
    <name type="scientific">Ruminococcus albus SY3</name>
    <dbReference type="NCBI Taxonomy" id="1341156"/>
    <lineage>
        <taxon>Bacteria</taxon>
        <taxon>Bacillati</taxon>
        <taxon>Bacillota</taxon>
        <taxon>Clostridia</taxon>
        <taxon>Eubacteriales</taxon>
        <taxon>Oscillospiraceae</taxon>
        <taxon>Ruminococcus</taxon>
    </lineage>
</organism>
<keyword evidence="1" id="KW-0732">Signal</keyword>
<dbReference type="EMBL" id="JEOB01000002">
    <property type="protein sequence ID" value="EXM40307.1"/>
    <property type="molecule type" value="Genomic_DNA"/>
</dbReference>
<reference evidence="2 3" key="1">
    <citation type="submission" date="2013-06" db="EMBL/GenBank/DDBJ databases">
        <title>Rumen cellulosomics: divergent fiber-degrading strategies revealed by comparative genome-wide analysis of six Ruminococcal strains.</title>
        <authorList>
            <person name="Dassa B."/>
            <person name="Borovok I."/>
            <person name="Lamed R."/>
            <person name="Flint H."/>
            <person name="Yeoman C.J."/>
            <person name="White B."/>
            <person name="Bayer E.A."/>
        </authorList>
    </citation>
    <scope>NUCLEOTIDE SEQUENCE [LARGE SCALE GENOMIC DNA]</scope>
    <source>
        <strain evidence="2 3">SY3</strain>
    </source>
</reference>
<accession>A0A011V499</accession>
<evidence type="ECO:0000256" key="1">
    <source>
        <dbReference type="SAM" id="SignalP"/>
    </source>
</evidence>
<dbReference type="PATRIC" id="fig|1341156.4.peg.1264"/>
<sequence>MEKKYNVIKRTLAGMTAVMCMAGCLPALAANAEDKGESYGYHEASEQVTGGWEVVRGDTSPESNPDAVAAMDNALKYLDGVAYTPVAVLARQCVAGTNYCMLCKVKPITPNATPSYHLVYVYEDLKGNAEIIGRTTVLNSPSEGATGGYSVNDGDTSLSAHEDVLAAFNKAMDGRGGVDVRPIAYLGSQLVAGMNHMLLCKSTVVYPGAKPSYSIMTVYEDLDGNCQLSTSLKIDFGNISEFNRTIHCIANEPTCTKDGNIEYWYNTSSYKYYSDKKFVNEISYEDTIVKALGHDMDSPEWTWSDDHTSAHLTVKCNRCGEKAIDEDAVVTKKQIYPATYNRTGFISYVATVTINDESWENNCIVVLPKLTYTAPTISYEKGEGAVKLCWTEVEGVEEYGVAGFIGGKWQLLDHGKSTSYVLKNLKAGTSYKVAVVAKADGQWIKDFSNAVTVDPKEAYCYPNFRTRVINGKIGYKWEAVPGAEKYAVAVCLANKWQIVKQLDSNVLSWTSPKVQSGTYKTVVVAKINGKWVTVQAPANSVTVSVN</sequence>
<protein>
    <recommendedName>
        <fullName evidence="4">Fibronectin type-III domain-containing protein</fullName>
    </recommendedName>
</protein>
<name>A0A011V499_RUMAL</name>